<proteinExistence type="predicted"/>
<feature type="region of interest" description="Disordered" evidence="1">
    <location>
        <begin position="352"/>
        <end position="375"/>
    </location>
</feature>
<dbReference type="Gramene" id="ONK79365">
    <property type="protein sequence ID" value="ONK79365"/>
    <property type="gene ID" value="A4U43_C01F5620"/>
</dbReference>
<dbReference type="InterPro" id="IPR040378">
    <property type="entry name" value="BASL"/>
</dbReference>
<accession>A0A5P1FM23</accession>
<feature type="compositionally biased region" description="Polar residues" evidence="1">
    <location>
        <begin position="573"/>
        <end position="585"/>
    </location>
</feature>
<feature type="compositionally biased region" description="Basic and acidic residues" evidence="1">
    <location>
        <begin position="586"/>
        <end position="603"/>
    </location>
</feature>
<feature type="compositionally biased region" description="Polar residues" evidence="1">
    <location>
        <begin position="446"/>
        <end position="476"/>
    </location>
</feature>
<feature type="region of interest" description="Disordered" evidence="1">
    <location>
        <begin position="564"/>
        <end position="609"/>
    </location>
</feature>
<organism evidence="2 3">
    <name type="scientific">Asparagus officinalis</name>
    <name type="common">Garden asparagus</name>
    <dbReference type="NCBI Taxonomy" id="4686"/>
    <lineage>
        <taxon>Eukaryota</taxon>
        <taxon>Viridiplantae</taxon>
        <taxon>Streptophyta</taxon>
        <taxon>Embryophyta</taxon>
        <taxon>Tracheophyta</taxon>
        <taxon>Spermatophyta</taxon>
        <taxon>Magnoliopsida</taxon>
        <taxon>Liliopsida</taxon>
        <taxon>Asparagales</taxon>
        <taxon>Asparagaceae</taxon>
        <taxon>Asparagoideae</taxon>
        <taxon>Asparagus</taxon>
    </lineage>
</organism>
<name>A0A5P1FM23_ASPOF</name>
<dbReference type="GO" id="GO:0009786">
    <property type="term" value="P:regulation of asymmetric cell division"/>
    <property type="evidence" value="ECO:0007669"/>
    <property type="project" value="InterPro"/>
</dbReference>
<evidence type="ECO:0000256" key="1">
    <source>
        <dbReference type="SAM" id="MobiDB-lite"/>
    </source>
</evidence>
<dbReference type="Proteomes" id="UP000243459">
    <property type="component" value="Chromosome 1"/>
</dbReference>
<keyword evidence="3" id="KW-1185">Reference proteome</keyword>
<protein>
    <submittedName>
        <fullName evidence="2">Uncharacterized protein</fullName>
    </submittedName>
</protein>
<dbReference type="AlphaFoldDB" id="A0A5P1FM23"/>
<gene>
    <name evidence="2" type="ORF">A4U43_C01F5620</name>
</gene>
<evidence type="ECO:0000313" key="3">
    <source>
        <dbReference type="Proteomes" id="UP000243459"/>
    </source>
</evidence>
<dbReference type="OrthoDB" id="1911032at2759"/>
<evidence type="ECO:0000313" key="2">
    <source>
        <dbReference type="EMBL" id="ONK79365.1"/>
    </source>
</evidence>
<dbReference type="PANTHER" id="PTHR33914">
    <property type="entry name" value="18S PRE-RIBOSOMAL ASSEMBLY PROTEIN GAR2-LIKE PROTEIN"/>
    <property type="match status" value="1"/>
</dbReference>
<sequence>MDDECVEAFYSDSAYGRETDIKEFFYDDKIVTEVELSEMRVCVEDDSRYIVKDIPMDKLVRSSDKILVVEVGNQTLANGLNDSIRKMDLKYTVLDSTDTINQDQADEICVLHYGFNGCKLDLTSSARITEVPADQASFLRLNTYEDSSVSFVNSEEELDTTAPVVSNIPAKCTENPADQDSFFLRDSNKNGSSVSSIDNQDEPDSVESVLDNITTEVTEKSAKTTEVPEVQVSFSHRDSYEDSSVSLTNSEGKLAISASIRRNKSARFIEIPADEDSLFLNDFGGTVGQDNPDLTESVLDNITAEVTENSAAPVSCENSSATPVNSEDKLVLTASMISNMSAKLTENPADQDSFFFNNSDGKSSNSIDKQDDPDLTESVLGSISAEVTKNSAAPVSHEDSSLSSVNSGDKLNITASVLRSNSANFTGNPADQASLFLDDSDGRVYSGSSIDNQDNSDSTESVSGNLSAEVTQSSLAPVSDAHNDCDEKSSVSLSNNRDKLDTAEPVLGNISAEVTESSVARVSDVHSDCEEKDSSMNLSNYWDKFDTVESAVSDTSLEVIKNQLFPSEEKTTESSQADSLDQATNDDQKQSADGQKFEAKSEDTNAASTTLSFPSEISVLSNESKEIPNSKVPSDVITFNFDTESASTSGRNENKESTNCQKTEVVARNSPQIEETKIEGATTSLRYSFLQLMQGESNASEPSILSGSLASSGRIPYSGSISLRSDSSTTSARSFAFPILQSEWNSSPVKMAKADRRGLKKHQGWRMGLLCCRF</sequence>
<feature type="compositionally biased region" description="Polar residues" evidence="1">
    <location>
        <begin position="352"/>
        <end position="367"/>
    </location>
</feature>
<feature type="region of interest" description="Disordered" evidence="1">
    <location>
        <begin position="446"/>
        <end position="502"/>
    </location>
</feature>
<reference evidence="3" key="1">
    <citation type="journal article" date="2017" name="Nat. Commun.">
        <title>The asparagus genome sheds light on the origin and evolution of a young Y chromosome.</title>
        <authorList>
            <person name="Harkess A."/>
            <person name="Zhou J."/>
            <person name="Xu C."/>
            <person name="Bowers J.E."/>
            <person name="Van der Hulst R."/>
            <person name="Ayyampalayam S."/>
            <person name="Mercati F."/>
            <person name="Riccardi P."/>
            <person name="McKain M.R."/>
            <person name="Kakrana A."/>
            <person name="Tang H."/>
            <person name="Ray J."/>
            <person name="Groenendijk J."/>
            <person name="Arikit S."/>
            <person name="Mathioni S.M."/>
            <person name="Nakano M."/>
            <person name="Shan H."/>
            <person name="Telgmann-Rauber A."/>
            <person name="Kanno A."/>
            <person name="Yue Z."/>
            <person name="Chen H."/>
            <person name="Li W."/>
            <person name="Chen Y."/>
            <person name="Xu X."/>
            <person name="Zhang Y."/>
            <person name="Luo S."/>
            <person name="Chen H."/>
            <person name="Gao J."/>
            <person name="Mao Z."/>
            <person name="Pires J.C."/>
            <person name="Luo M."/>
            <person name="Kudrna D."/>
            <person name="Wing R.A."/>
            <person name="Meyers B.C."/>
            <person name="Yi K."/>
            <person name="Kong H."/>
            <person name="Lavrijsen P."/>
            <person name="Sunseri F."/>
            <person name="Falavigna A."/>
            <person name="Ye Y."/>
            <person name="Leebens-Mack J.H."/>
            <person name="Chen G."/>
        </authorList>
    </citation>
    <scope>NUCLEOTIDE SEQUENCE [LARGE SCALE GENOMIC DNA]</scope>
    <source>
        <strain evidence="3">cv. DH0086</strain>
    </source>
</reference>
<dbReference type="PANTHER" id="PTHR33914:SF2">
    <property type="entry name" value="OS02G0582100 PROTEIN"/>
    <property type="match status" value="1"/>
</dbReference>
<dbReference type="EMBL" id="CM007381">
    <property type="protein sequence ID" value="ONK79365.1"/>
    <property type="molecule type" value="Genomic_DNA"/>
</dbReference>
<feature type="region of interest" description="Disordered" evidence="1">
    <location>
        <begin position="388"/>
        <end position="408"/>
    </location>
</feature>